<reference evidence="1" key="1">
    <citation type="journal article" date="2021" name="Environ. Microbiol.">
        <title>Gene family expansions and transcriptome signatures uncover fungal adaptations to wood decay.</title>
        <authorList>
            <person name="Hage H."/>
            <person name="Miyauchi S."/>
            <person name="Viragh M."/>
            <person name="Drula E."/>
            <person name="Min B."/>
            <person name="Chaduli D."/>
            <person name="Navarro D."/>
            <person name="Favel A."/>
            <person name="Norest M."/>
            <person name="Lesage-Meessen L."/>
            <person name="Balint B."/>
            <person name="Merenyi Z."/>
            <person name="de Eugenio L."/>
            <person name="Morin E."/>
            <person name="Martinez A.T."/>
            <person name="Baldrian P."/>
            <person name="Stursova M."/>
            <person name="Martinez M.J."/>
            <person name="Novotny C."/>
            <person name="Magnuson J.K."/>
            <person name="Spatafora J.W."/>
            <person name="Maurice S."/>
            <person name="Pangilinan J."/>
            <person name="Andreopoulos W."/>
            <person name="LaButti K."/>
            <person name="Hundley H."/>
            <person name="Na H."/>
            <person name="Kuo A."/>
            <person name="Barry K."/>
            <person name="Lipzen A."/>
            <person name="Henrissat B."/>
            <person name="Riley R."/>
            <person name="Ahrendt S."/>
            <person name="Nagy L.G."/>
            <person name="Grigoriev I.V."/>
            <person name="Martin F."/>
            <person name="Rosso M.N."/>
        </authorList>
    </citation>
    <scope>NUCLEOTIDE SEQUENCE</scope>
    <source>
        <strain evidence="1">CBS 384.51</strain>
    </source>
</reference>
<keyword evidence="2" id="KW-1185">Reference proteome</keyword>
<protein>
    <submittedName>
        <fullName evidence="1">Uncharacterized protein</fullName>
    </submittedName>
</protein>
<sequence length="109" mass="11422">MPSVSNAPTTGFPQVSNVTEVARLKVVLNANLPPGLGNQTIPCNIVFGPQGCTIKPGEPLTLSFMISEEFSECISASLESCVTYVETPQARETNVAPVSTGTRGRAKVA</sequence>
<dbReference type="Proteomes" id="UP001055072">
    <property type="component" value="Unassembled WGS sequence"/>
</dbReference>
<gene>
    <name evidence="1" type="ORF">BDY19DRAFT_1052047</name>
</gene>
<organism evidence="1 2">
    <name type="scientific">Irpex rosettiformis</name>
    <dbReference type="NCBI Taxonomy" id="378272"/>
    <lineage>
        <taxon>Eukaryota</taxon>
        <taxon>Fungi</taxon>
        <taxon>Dikarya</taxon>
        <taxon>Basidiomycota</taxon>
        <taxon>Agaricomycotina</taxon>
        <taxon>Agaricomycetes</taxon>
        <taxon>Polyporales</taxon>
        <taxon>Irpicaceae</taxon>
        <taxon>Irpex</taxon>
    </lineage>
</organism>
<comment type="caution">
    <text evidence="1">The sequence shown here is derived from an EMBL/GenBank/DDBJ whole genome shotgun (WGS) entry which is preliminary data.</text>
</comment>
<evidence type="ECO:0000313" key="1">
    <source>
        <dbReference type="EMBL" id="KAI0094120.1"/>
    </source>
</evidence>
<accession>A0ACB8UKA2</accession>
<name>A0ACB8UKA2_9APHY</name>
<evidence type="ECO:0000313" key="2">
    <source>
        <dbReference type="Proteomes" id="UP001055072"/>
    </source>
</evidence>
<proteinExistence type="predicted"/>
<dbReference type="EMBL" id="MU274900">
    <property type="protein sequence ID" value="KAI0094120.1"/>
    <property type="molecule type" value="Genomic_DNA"/>
</dbReference>